<accession>A0ACA9RKH1</accession>
<protein>
    <submittedName>
        <fullName evidence="1">6176_t:CDS:1</fullName>
    </submittedName>
</protein>
<feature type="non-terminal residue" evidence="1">
    <location>
        <position position="1"/>
    </location>
</feature>
<proteinExistence type="predicted"/>
<gene>
    <name evidence="1" type="ORF">RPERSI_LOCUS20173</name>
</gene>
<feature type="non-terminal residue" evidence="1">
    <location>
        <position position="57"/>
    </location>
</feature>
<dbReference type="Proteomes" id="UP000789920">
    <property type="component" value="Unassembled WGS sequence"/>
</dbReference>
<dbReference type="EMBL" id="CAJVQC010056479">
    <property type="protein sequence ID" value="CAG8796505.1"/>
    <property type="molecule type" value="Genomic_DNA"/>
</dbReference>
<evidence type="ECO:0000313" key="1">
    <source>
        <dbReference type="EMBL" id="CAG8796505.1"/>
    </source>
</evidence>
<comment type="caution">
    <text evidence="1">The sequence shown here is derived from an EMBL/GenBank/DDBJ whole genome shotgun (WGS) entry which is preliminary data.</text>
</comment>
<keyword evidence="2" id="KW-1185">Reference proteome</keyword>
<reference evidence="1" key="1">
    <citation type="submission" date="2021-06" db="EMBL/GenBank/DDBJ databases">
        <authorList>
            <person name="Kallberg Y."/>
            <person name="Tangrot J."/>
            <person name="Rosling A."/>
        </authorList>
    </citation>
    <scope>NUCLEOTIDE SEQUENCE</scope>
    <source>
        <strain evidence="1">MA461A</strain>
    </source>
</reference>
<organism evidence="1 2">
    <name type="scientific">Racocetra persica</name>
    <dbReference type="NCBI Taxonomy" id="160502"/>
    <lineage>
        <taxon>Eukaryota</taxon>
        <taxon>Fungi</taxon>
        <taxon>Fungi incertae sedis</taxon>
        <taxon>Mucoromycota</taxon>
        <taxon>Glomeromycotina</taxon>
        <taxon>Glomeromycetes</taxon>
        <taxon>Diversisporales</taxon>
        <taxon>Gigasporaceae</taxon>
        <taxon>Racocetra</taxon>
    </lineage>
</organism>
<evidence type="ECO:0000313" key="2">
    <source>
        <dbReference type="Proteomes" id="UP000789920"/>
    </source>
</evidence>
<name>A0ACA9RKH1_9GLOM</name>
<sequence length="57" mass="6602">FDNNKLRWEIFFSETVVFLGVILLVKCNTLFSNFVPKLPIRKLSNSLATKKIAKQCK</sequence>